<feature type="chain" id="PRO_5002909309" evidence="1">
    <location>
        <begin position="33"/>
        <end position="154"/>
    </location>
</feature>
<dbReference type="Pfam" id="PF12836">
    <property type="entry name" value="HHH_3"/>
    <property type="match status" value="1"/>
</dbReference>
<dbReference type="AlphaFoldDB" id="C1F516"/>
<feature type="signal peptide" evidence="1">
    <location>
        <begin position="1"/>
        <end position="32"/>
    </location>
</feature>
<dbReference type="STRING" id="240015.ACP_3103"/>
<dbReference type="RefSeq" id="WP_015898150.1">
    <property type="nucleotide sequence ID" value="NC_012483.1"/>
</dbReference>
<dbReference type="HOGENOM" id="CLU_1700414_0_0_0"/>
<dbReference type="Gene3D" id="1.10.150.320">
    <property type="entry name" value="Photosystem II 12 kDa extrinsic protein"/>
    <property type="match status" value="1"/>
</dbReference>
<organism evidence="2 3">
    <name type="scientific">Acidobacterium capsulatum (strain ATCC 51196 / DSM 11244 / BCRC 80197 / JCM 7670 / NBRC 15755 / NCIMB 13165 / 161)</name>
    <dbReference type="NCBI Taxonomy" id="240015"/>
    <lineage>
        <taxon>Bacteria</taxon>
        <taxon>Pseudomonadati</taxon>
        <taxon>Acidobacteriota</taxon>
        <taxon>Terriglobia</taxon>
        <taxon>Terriglobales</taxon>
        <taxon>Acidobacteriaceae</taxon>
        <taxon>Acidobacterium</taxon>
    </lineage>
</organism>
<dbReference type="KEGG" id="aca:ACP_3103"/>
<keyword evidence="1" id="KW-0732">Signal</keyword>
<dbReference type="Proteomes" id="UP000002207">
    <property type="component" value="Chromosome"/>
</dbReference>
<dbReference type="PROSITE" id="PS51257">
    <property type="entry name" value="PROKAR_LIPOPROTEIN"/>
    <property type="match status" value="1"/>
</dbReference>
<dbReference type="eggNOG" id="COG1555">
    <property type="taxonomic scope" value="Bacteria"/>
</dbReference>
<evidence type="ECO:0000256" key="1">
    <source>
        <dbReference type="SAM" id="SignalP"/>
    </source>
</evidence>
<evidence type="ECO:0000313" key="3">
    <source>
        <dbReference type="Proteomes" id="UP000002207"/>
    </source>
</evidence>
<dbReference type="SUPFAM" id="SSF81585">
    <property type="entry name" value="PsbU/PolX domain-like"/>
    <property type="match status" value="1"/>
</dbReference>
<gene>
    <name evidence="2" type="ordered locus">ACP_3103</name>
</gene>
<name>C1F516_ACIC5</name>
<dbReference type="InParanoid" id="C1F516"/>
<evidence type="ECO:0000313" key="2">
    <source>
        <dbReference type="EMBL" id="ACO33419.1"/>
    </source>
</evidence>
<sequence>MESTTGRAAARWMGICGLAAMFILTACSSAPANQQQSDARLRQQAAQATEKAKVDARVAAKQARHAASVAERKINDVAQGVREGIRKPAPGEPLHPVNVNTASQAELETLPGVGHETADSIMAHRPYQSRHDLITKGAISSREYDRLEADIQVN</sequence>
<dbReference type="EMBL" id="CP001472">
    <property type="protein sequence ID" value="ACO33419.1"/>
    <property type="molecule type" value="Genomic_DNA"/>
</dbReference>
<proteinExistence type="predicted"/>
<protein>
    <submittedName>
        <fullName evidence="2">Helix-hairpin-helix domain protein</fullName>
    </submittedName>
</protein>
<keyword evidence="3" id="KW-1185">Reference proteome</keyword>
<accession>C1F516</accession>
<reference evidence="2 3" key="1">
    <citation type="journal article" date="2009" name="Appl. Environ. Microbiol.">
        <title>Three genomes from the phylum Acidobacteria provide insight into the lifestyles of these microorganisms in soils.</title>
        <authorList>
            <person name="Ward N.L."/>
            <person name="Challacombe J.F."/>
            <person name="Janssen P.H."/>
            <person name="Henrissat B."/>
            <person name="Coutinho P.M."/>
            <person name="Wu M."/>
            <person name="Xie G."/>
            <person name="Haft D.H."/>
            <person name="Sait M."/>
            <person name="Badger J."/>
            <person name="Barabote R.D."/>
            <person name="Bradley B."/>
            <person name="Brettin T.S."/>
            <person name="Brinkac L.M."/>
            <person name="Bruce D."/>
            <person name="Creasy T."/>
            <person name="Daugherty S.C."/>
            <person name="Davidsen T.M."/>
            <person name="DeBoy R.T."/>
            <person name="Detter J.C."/>
            <person name="Dodson R.J."/>
            <person name="Durkin A.S."/>
            <person name="Ganapathy A."/>
            <person name="Gwinn-Giglio M."/>
            <person name="Han C.S."/>
            <person name="Khouri H."/>
            <person name="Kiss H."/>
            <person name="Kothari S.P."/>
            <person name="Madupu R."/>
            <person name="Nelson K.E."/>
            <person name="Nelson W.C."/>
            <person name="Paulsen I."/>
            <person name="Penn K."/>
            <person name="Ren Q."/>
            <person name="Rosovitz M.J."/>
            <person name="Selengut J.D."/>
            <person name="Shrivastava S."/>
            <person name="Sullivan S.A."/>
            <person name="Tapia R."/>
            <person name="Thompson L.S."/>
            <person name="Watkins K.L."/>
            <person name="Yang Q."/>
            <person name="Yu C."/>
            <person name="Zafar N."/>
            <person name="Zhou L."/>
            <person name="Kuske C.R."/>
        </authorList>
    </citation>
    <scope>NUCLEOTIDE SEQUENCE [LARGE SCALE GENOMIC DNA]</scope>
    <source>
        <strain evidence="3">ATCC 51196 / DSM 11244 / BCRC 80197 / JCM 7670 / NBRC 15755 / NCIMB 13165 / 161</strain>
    </source>
</reference>